<organism evidence="1 2">
    <name type="scientific">Oculimacula yallundae</name>
    <dbReference type="NCBI Taxonomy" id="86028"/>
    <lineage>
        <taxon>Eukaryota</taxon>
        <taxon>Fungi</taxon>
        <taxon>Dikarya</taxon>
        <taxon>Ascomycota</taxon>
        <taxon>Pezizomycotina</taxon>
        <taxon>Leotiomycetes</taxon>
        <taxon>Helotiales</taxon>
        <taxon>Ploettnerulaceae</taxon>
        <taxon>Oculimacula</taxon>
    </lineage>
</organism>
<dbReference type="Proteomes" id="UP001595075">
    <property type="component" value="Unassembled WGS sequence"/>
</dbReference>
<gene>
    <name evidence="1" type="ORF">VTL71DRAFT_14297</name>
</gene>
<proteinExistence type="predicted"/>
<sequence length="203" mass="23290">MSSGTFNMGSNTLFMPPGLFPSWWAPLTPAPDYCEIISTWHIECGCVNVSTVHSETCKHSHILTTEDWDRAIERTEMCERPRVSITDGEGFCKVNDDCRLHRRVKVEYPALPAPWDTYIPYKRLEINLEADHNRRMAIEEIARDNATDKRFLEIGYAWAIHAVNLLRKGVLELQPNVIAEEDGEVYECTYERLADGVIEIKTC</sequence>
<dbReference type="EMBL" id="JAZHXI010000007">
    <property type="protein sequence ID" value="KAL2069618.1"/>
    <property type="molecule type" value="Genomic_DNA"/>
</dbReference>
<keyword evidence="2" id="KW-1185">Reference proteome</keyword>
<comment type="caution">
    <text evidence="1">The sequence shown here is derived from an EMBL/GenBank/DDBJ whole genome shotgun (WGS) entry which is preliminary data.</text>
</comment>
<protein>
    <recommendedName>
        <fullName evidence="3">SWIM-type domain-containing protein</fullName>
    </recommendedName>
</protein>
<evidence type="ECO:0000313" key="2">
    <source>
        <dbReference type="Proteomes" id="UP001595075"/>
    </source>
</evidence>
<evidence type="ECO:0008006" key="3">
    <source>
        <dbReference type="Google" id="ProtNLM"/>
    </source>
</evidence>
<name>A0ABR4CI25_9HELO</name>
<reference evidence="1 2" key="1">
    <citation type="journal article" date="2024" name="Commun. Biol.">
        <title>Comparative genomic analysis of thermophilic fungi reveals convergent evolutionary adaptations and gene losses.</title>
        <authorList>
            <person name="Steindorff A.S."/>
            <person name="Aguilar-Pontes M.V."/>
            <person name="Robinson A.J."/>
            <person name="Andreopoulos B."/>
            <person name="LaButti K."/>
            <person name="Kuo A."/>
            <person name="Mondo S."/>
            <person name="Riley R."/>
            <person name="Otillar R."/>
            <person name="Haridas S."/>
            <person name="Lipzen A."/>
            <person name="Grimwood J."/>
            <person name="Schmutz J."/>
            <person name="Clum A."/>
            <person name="Reid I.D."/>
            <person name="Moisan M.C."/>
            <person name="Butler G."/>
            <person name="Nguyen T.T.M."/>
            <person name="Dewar K."/>
            <person name="Conant G."/>
            <person name="Drula E."/>
            <person name="Henrissat B."/>
            <person name="Hansel C."/>
            <person name="Singer S."/>
            <person name="Hutchinson M.I."/>
            <person name="de Vries R.P."/>
            <person name="Natvig D.O."/>
            <person name="Powell A.J."/>
            <person name="Tsang A."/>
            <person name="Grigoriev I.V."/>
        </authorList>
    </citation>
    <scope>NUCLEOTIDE SEQUENCE [LARGE SCALE GENOMIC DNA]</scope>
    <source>
        <strain evidence="1 2">CBS 494.80</strain>
    </source>
</reference>
<accession>A0ABR4CI25</accession>
<evidence type="ECO:0000313" key="1">
    <source>
        <dbReference type="EMBL" id="KAL2069618.1"/>
    </source>
</evidence>